<dbReference type="Pfam" id="PF26078">
    <property type="entry name" value="Baseplate_J_M"/>
    <property type="match status" value="1"/>
</dbReference>
<evidence type="ECO:0000256" key="1">
    <source>
        <dbReference type="ARBA" id="ARBA00038087"/>
    </source>
</evidence>
<feature type="domain" description="Baseplate J-like central" evidence="3">
    <location>
        <begin position="189"/>
        <end position="256"/>
    </location>
</feature>
<feature type="domain" description="Baseplate J-like C-terminal" evidence="4">
    <location>
        <begin position="278"/>
        <end position="353"/>
    </location>
</feature>
<comment type="similarity">
    <text evidence="1">Belongs to the Mu gp47/PBSX XkdT family.</text>
</comment>
<dbReference type="AlphaFoldDB" id="A0AAV5N682"/>
<gene>
    <name evidence="5" type="ORF">SOASR030_37180</name>
</gene>
<evidence type="ECO:0000259" key="4">
    <source>
        <dbReference type="Pfam" id="PF26079"/>
    </source>
</evidence>
<evidence type="ECO:0000259" key="3">
    <source>
        <dbReference type="Pfam" id="PF26078"/>
    </source>
</evidence>
<dbReference type="RefSeq" id="WP_027275848.1">
    <property type="nucleotide sequence ID" value="NZ_BRLH01000020.1"/>
</dbReference>
<dbReference type="InterPro" id="IPR006949">
    <property type="entry name" value="Barrel_Baseplate_J-like"/>
</dbReference>
<evidence type="ECO:0000313" key="5">
    <source>
        <dbReference type="EMBL" id="GKX57606.1"/>
    </source>
</evidence>
<dbReference type="Pfam" id="PF26079">
    <property type="entry name" value="Baseplate_J_C"/>
    <property type="match status" value="1"/>
</dbReference>
<dbReference type="EMBL" id="BRLH01000020">
    <property type="protein sequence ID" value="GKX57606.1"/>
    <property type="molecule type" value="Genomic_DNA"/>
</dbReference>
<dbReference type="PANTHER" id="PTHR37829:SF3">
    <property type="entry name" value="PROTEIN JAYE-RELATED"/>
    <property type="match status" value="1"/>
</dbReference>
<comment type="caution">
    <text evidence="5">The sequence shown here is derived from an EMBL/GenBank/DDBJ whole genome shotgun (WGS) entry which is preliminary data.</text>
</comment>
<evidence type="ECO:0008006" key="7">
    <source>
        <dbReference type="Google" id="ProtNLM"/>
    </source>
</evidence>
<dbReference type="Proteomes" id="UP001058124">
    <property type="component" value="Unassembled WGS sequence"/>
</dbReference>
<name>A0AAV5N682_9GAMM</name>
<accession>A0AAV5N682</accession>
<dbReference type="PANTHER" id="PTHR37829">
    <property type="entry name" value="PHAGE-LIKE ELEMENT PBSX PROTEIN XKDT"/>
    <property type="match status" value="1"/>
</dbReference>
<keyword evidence="6" id="KW-1185">Reference proteome</keyword>
<dbReference type="InterPro" id="IPR052399">
    <property type="entry name" value="Phage_Baseplate_Assmbl_Protein"/>
</dbReference>
<dbReference type="Pfam" id="PF04865">
    <property type="entry name" value="Baseplate_J"/>
    <property type="match status" value="1"/>
</dbReference>
<evidence type="ECO:0000313" key="6">
    <source>
        <dbReference type="Proteomes" id="UP001058124"/>
    </source>
</evidence>
<proteinExistence type="inferred from homology"/>
<sequence length="354" mass="37787">MPYISPTLSELITRTRTDIETRTGTSNIATEGVAKSAAANAYGLHGRLGWIARNIIPHLADDDILLRHCEFWGVWRKQPTAAAGTLVVEVVGEAVIDAGTRWQRQDGVIFASMSAVMTSTAGTVTIPVEAEDVGAVGNTLADVKVELLSPVVNVKSAAFVSSAAISGGAEIESIESLRSRLLFRVQYPPSGGNTYDYVRWALECAGVTRAWCFSAIGRNVVTVLFVLDGQPDIFPTASDIERVQDYITAHQNPLTNQWEGKAPAVELIVSGPQKLALNPTIRISPKTPDTQAAVTAALTDLLVDAEPGGKAYLSKMNAAVAIASGVTDGRIISLSDDIYAQENELIVLGNITWQ</sequence>
<dbReference type="InterPro" id="IPR058530">
    <property type="entry name" value="Baseplate_J-like_C"/>
</dbReference>
<protein>
    <recommendedName>
        <fullName evidence="7">Baseplate J/gp47 family protein</fullName>
    </recommendedName>
</protein>
<evidence type="ECO:0000259" key="2">
    <source>
        <dbReference type="Pfam" id="PF04865"/>
    </source>
</evidence>
<dbReference type="InterPro" id="IPR058531">
    <property type="entry name" value="Baseplate_J_M"/>
</dbReference>
<organism evidence="5 6">
    <name type="scientific">Leminorella grimontii</name>
    <dbReference type="NCBI Taxonomy" id="82981"/>
    <lineage>
        <taxon>Bacteria</taxon>
        <taxon>Pseudomonadati</taxon>
        <taxon>Pseudomonadota</taxon>
        <taxon>Gammaproteobacteria</taxon>
        <taxon>Enterobacterales</taxon>
        <taxon>Budviciaceae</taxon>
        <taxon>Leminorella</taxon>
    </lineage>
</organism>
<reference evidence="5" key="1">
    <citation type="submission" date="2022-06" db="EMBL/GenBank/DDBJ databases">
        <title>Draft genome sequences of Leminorella grimontii str. JCM5902.</title>
        <authorList>
            <person name="Wakabayashi Y."/>
            <person name="Kojima K."/>
        </authorList>
    </citation>
    <scope>NUCLEOTIDE SEQUENCE</scope>
    <source>
        <strain evidence="5">JCM 5902</strain>
    </source>
</reference>
<feature type="domain" description="Baseplate protein J-like barrel" evidence="2">
    <location>
        <begin position="90"/>
        <end position="165"/>
    </location>
</feature>